<sequence length="114" mass="12253">MTATETLTREDVEEAFRRATNSVVESAKRWAARVESGLTDEALAEALRYELGIAGGTGGRGVLCVAYQGAGLKIWAAWDVCSLAPPVLEGARTVAFAREYYGIPDPSDEQMSLL</sequence>
<accession>A0A239IXB2</accession>
<dbReference type="Proteomes" id="UP000198281">
    <property type="component" value="Unassembled WGS sequence"/>
</dbReference>
<organism evidence="1 2">
    <name type="scientific">Edaphosphingomonas laterariae</name>
    <dbReference type="NCBI Taxonomy" id="861865"/>
    <lineage>
        <taxon>Bacteria</taxon>
        <taxon>Pseudomonadati</taxon>
        <taxon>Pseudomonadota</taxon>
        <taxon>Alphaproteobacteria</taxon>
        <taxon>Sphingomonadales</taxon>
        <taxon>Rhizorhabdaceae</taxon>
        <taxon>Edaphosphingomonas</taxon>
    </lineage>
</organism>
<dbReference type="AlphaFoldDB" id="A0A239IXB2"/>
<dbReference type="EMBL" id="FZOS01000028">
    <property type="protein sequence ID" value="SNS98155.1"/>
    <property type="molecule type" value="Genomic_DNA"/>
</dbReference>
<dbReference type="RefSeq" id="WP_089220823.1">
    <property type="nucleotide sequence ID" value="NZ_FZOS01000028.1"/>
</dbReference>
<name>A0A239IXB2_9SPHN</name>
<gene>
    <name evidence="1" type="ORF">SAMN06295912_1287</name>
</gene>
<proteinExistence type="predicted"/>
<reference evidence="2" key="1">
    <citation type="submission" date="2017-06" db="EMBL/GenBank/DDBJ databases">
        <authorList>
            <person name="Varghese N."/>
            <person name="Submissions S."/>
        </authorList>
    </citation>
    <scope>NUCLEOTIDE SEQUENCE [LARGE SCALE GENOMIC DNA]</scope>
    <source>
        <strain evidence="2">LNB2</strain>
    </source>
</reference>
<dbReference type="OrthoDB" id="8115396at2"/>
<evidence type="ECO:0000313" key="2">
    <source>
        <dbReference type="Proteomes" id="UP000198281"/>
    </source>
</evidence>
<protein>
    <submittedName>
        <fullName evidence="1">Uncharacterized protein</fullName>
    </submittedName>
</protein>
<evidence type="ECO:0000313" key="1">
    <source>
        <dbReference type="EMBL" id="SNS98155.1"/>
    </source>
</evidence>
<keyword evidence="2" id="KW-1185">Reference proteome</keyword>